<sequence>MRLQDLAAHAVAGRVDALELISLEGGIYLLDIYLQGQRHSLIDERGAVWHLRSVEHARDLLRELPELPFYLVQQSPYDEMCGLAEGVREPLRVPIGLRSQW</sequence>
<proteinExistence type="predicted"/>
<dbReference type="InterPro" id="IPR045508">
    <property type="entry name" value="DUF6482"/>
</dbReference>
<evidence type="ECO:0000313" key="2">
    <source>
        <dbReference type="Proteomes" id="UP000025238"/>
    </source>
</evidence>
<organism evidence="1 2">
    <name type="scientific">Stutzerimonas stutzeri</name>
    <name type="common">Pseudomonas stutzeri</name>
    <dbReference type="NCBI Taxonomy" id="316"/>
    <lineage>
        <taxon>Bacteria</taxon>
        <taxon>Pseudomonadati</taxon>
        <taxon>Pseudomonadota</taxon>
        <taxon>Gammaproteobacteria</taxon>
        <taxon>Pseudomonadales</taxon>
        <taxon>Pseudomonadaceae</taxon>
        <taxon>Stutzerimonas</taxon>
    </lineage>
</organism>
<gene>
    <name evidence="1" type="ORF">UIB01_04230</name>
</gene>
<name>A0A023WNI7_STUST</name>
<dbReference type="EMBL" id="CP007509">
    <property type="protein sequence ID" value="AHY41713.1"/>
    <property type="molecule type" value="Genomic_DNA"/>
</dbReference>
<dbReference type="Proteomes" id="UP000025238">
    <property type="component" value="Chromosome"/>
</dbReference>
<dbReference type="KEGG" id="pstu:UIB01_04230"/>
<reference evidence="1 2" key="1">
    <citation type="submission" date="2014-03" db="EMBL/GenBank/DDBJ databases">
        <title>Complete genome sequence of Pseudomonas stutzeri 19SMN4.</title>
        <authorList>
            <person name="Brunet-Galmes I."/>
            <person name="Nogales B."/>
            <person name="Busquets A."/>
            <person name="Pena A."/>
            <person name="Gomila M."/>
            <person name="Garcia-Valdes E."/>
            <person name="Lalucat J."/>
            <person name="Bennasar A."/>
            <person name="Bosch R."/>
        </authorList>
    </citation>
    <scope>NUCLEOTIDE SEQUENCE [LARGE SCALE GENOMIC DNA]</scope>
    <source>
        <strain evidence="1 2">19SMN4</strain>
    </source>
</reference>
<evidence type="ECO:0000313" key="1">
    <source>
        <dbReference type="EMBL" id="AHY41713.1"/>
    </source>
</evidence>
<protein>
    <submittedName>
        <fullName evidence="1">Cation transporter</fullName>
    </submittedName>
</protein>
<dbReference type="Pfam" id="PF20090">
    <property type="entry name" value="DUF6482"/>
    <property type="match status" value="1"/>
</dbReference>
<dbReference type="AlphaFoldDB" id="A0A023WNI7"/>
<accession>A0A023WNI7</accession>
<dbReference type="PATRIC" id="fig|316.97.peg.864"/>